<evidence type="ECO:0000313" key="3">
    <source>
        <dbReference type="EMBL" id="JAS79194.1"/>
    </source>
</evidence>
<reference evidence="4" key="1">
    <citation type="submission" date="2015-11" db="EMBL/GenBank/DDBJ databases">
        <title>De novo transcriptome assembly of four potential Pierce s Disease insect vectors from Arizona vineyards.</title>
        <authorList>
            <person name="Tassone E.E."/>
        </authorList>
    </citation>
    <scope>NUCLEOTIDE SEQUENCE</scope>
</reference>
<feature type="region of interest" description="Disordered" evidence="1">
    <location>
        <begin position="110"/>
        <end position="148"/>
    </location>
</feature>
<dbReference type="GO" id="GO:0030514">
    <property type="term" value="P:negative regulation of BMP signaling pathway"/>
    <property type="evidence" value="ECO:0007669"/>
    <property type="project" value="TreeGrafter"/>
</dbReference>
<dbReference type="InterPro" id="IPR009686">
    <property type="entry name" value="Senescence/spartin_C"/>
</dbReference>
<feature type="compositionally biased region" description="Basic and acidic residues" evidence="1">
    <location>
        <begin position="115"/>
        <end position="125"/>
    </location>
</feature>
<protein>
    <recommendedName>
        <fullName evidence="2">MIT domain-containing protein</fullName>
    </recommendedName>
</protein>
<feature type="domain" description="MIT" evidence="2">
    <location>
        <begin position="30"/>
        <end position="108"/>
    </location>
</feature>
<dbReference type="Pfam" id="PF06911">
    <property type="entry name" value="Senescence"/>
    <property type="match status" value="1"/>
</dbReference>
<dbReference type="Gene3D" id="1.20.58.80">
    <property type="entry name" value="Phosphotransferase system, lactose/cellobiose-type IIA subunit"/>
    <property type="match status" value="1"/>
</dbReference>
<feature type="non-terminal residue" evidence="4">
    <location>
        <position position="1"/>
    </location>
</feature>
<name>A0A1B6ID18_9HEMI</name>
<dbReference type="PANTHER" id="PTHR21068">
    <property type="entry name" value="SPARTIN"/>
    <property type="match status" value="1"/>
</dbReference>
<evidence type="ECO:0000259" key="2">
    <source>
        <dbReference type="SMART" id="SM00745"/>
    </source>
</evidence>
<dbReference type="EMBL" id="GECU01028512">
    <property type="protein sequence ID" value="JAS79194.1"/>
    <property type="molecule type" value="Transcribed_RNA"/>
</dbReference>
<proteinExistence type="predicted"/>
<dbReference type="AlphaFoldDB" id="A0A1B6ID18"/>
<organism evidence="4">
    <name type="scientific">Homalodisca liturata</name>
    <dbReference type="NCBI Taxonomy" id="320908"/>
    <lineage>
        <taxon>Eukaryota</taxon>
        <taxon>Metazoa</taxon>
        <taxon>Ecdysozoa</taxon>
        <taxon>Arthropoda</taxon>
        <taxon>Hexapoda</taxon>
        <taxon>Insecta</taxon>
        <taxon>Pterygota</taxon>
        <taxon>Neoptera</taxon>
        <taxon>Paraneoptera</taxon>
        <taxon>Hemiptera</taxon>
        <taxon>Auchenorrhyncha</taxon>
        <taxon>Membracoidea</taxon>
        <taxon>Cicadellidae</taxon>
        <taxon>Cicadellinae</taxon>
        <taxon>Proconiini</taxon>
        <taxon>Homalodisca</taxon>
    </lineage>
</organism>
<dbReference type="EMBL" id="GECU01022872">
    <property type="protein sequence ID" value="JAS84834.1"/>
    <property type="molecule type" value="Transcribed_RNA"/>
</dbReference>
<accession>A0A1B6ID18</accession>
<dbReference type="SMART" id="SM00745">
    <property type="entry name" value="MIT"/>
    <property type="match status" value="1"/>
</dbReference>
<dbReference type="GO" id="GO:0005886">
    <property type="term" value="C:plasma membrane"/>
    <property type="evidence" value="ECO:0007669"/>
    <property type="project" value="TreeGrafter"/>
</dbReference>
<gene>
    <name evidence="3" type="ORF">g.22254</name>
    <name evidence="4" type="ORF">g.22255</name>
</gene>
<dbReference type="InterPro" id="IPR045036">
    <property type="entry name" value="Spartin-like"/>
</dbReference>
<dbReference type="InterPro" id="IPR007330">
    <property type="entry name" value="MIT_dom"/>
</dbReference>
<evidence type="ECO:0000313" key="4">
    <source>
        <dbReference type="EMBL" id="JAS84834.1"/>
    </source>
</evidence>
<sequence length="525" mass="56989">SLRSGIYSTMALGEETWRREASWEATFNELKLYHDKAYKKIDEALKFDEEGQKNKALATYDEGLMLIDKALAVNIECPSNPDFSWEKACSMVDKLRKTRKEILSRIADTQVQRPAELRPPERPEDLALEPPPSYEEAMATSPVNHNPAPIGSPRTYTELGQALQELKVEADMQSVQVIFHVEDVRVYFISPDGTVSAPSQPNQLRILQLEDGRDASLPKFFLQVGDWFYPLVPDVSPCFRSDYGAFILPDLRSDVEGAAVGLILPPESDISLYNFLEDVLHGVVSQPPAVPPRIRGRRDNLSTSISKGIVSGAHYLSTGLIKGAEAASQYMTATTPKIISRIQPEEPRPVPPTLRTGAKVARSVTHTAVNVTGYVAGKVGSATMALGRYLAPHIQRGGTALLNKAGVGEQTAAEGVGGVLTVAAGAVEGFGTIYTGLEQSAGILGTSLTNNTVQIVQHKYGEPMAEVTGDTLYTVGNVINTSNNIHNLTPKGLAKRAVKNTGKAIIEPHFPDKGLDEPSTSYKQK</sequence>
<dbReference type="PANTHER" id="PTHR21068:SF43">
    <property type="entry name" value="SPARTIN"/>
    <property type="match status" value="1"/>
</dbReference>
<dbReference type="GO" id="GO:0051301">
    <property type="term" value="P:cell division"/>
    <property type="evidence" value="ECO:0007669"/>
    <property type="project" value="TreeGrafter"/>
</dbReference>
<evidence type="ECO:0000256" key="1">
    <source>
        <dbReference type="SAM" id="MobiDB-lite"/>
    </source>
</evidence>